<comment type="caution">
    <text evidence="1">The sequence shown here is derived from an EMBL/GenBank/DDBJ whole genome shotgun (WGS) entry which is preliminary data.</text>
</comment>
<accession>A0A8J2HGG5</accession>
<dbReference type="Proteomes" id="UP000786811">
    <property type="component" value="Unassembled WGS sequence"/>
</dbReference>
<proteinExistence type="predicted"/>
<keyword evidence="2" id="KW-1185">Reference proteome</keyword>
<sequence length="172" mass="19587">MEQITENNTIERPKTFEYVQFHQESGSASSITLSEDLRFWLSENSISQQAANKLIGIFRNHGHQNELKKDVRTLMKTPRDVTGKIVNGNGGSYFHFGITHGLTRSINKYYNVCPATILIQLNCDGMSFSKSSSSQFWPLLAAIKADFYSEPVLVGLFHRYSKPNNFTRNNYP</sequence>
<evidence type="ECO:0000313" key="2">
    <source>
        <dbReference type="Proteomes" id="UP000786811"/>
    </source>
</evidence>
<dbReference type="PANTHER" id="PTHR33053">
    <property type="entry name" value="PROTEIN, PUTATIVE-RELATED"/>
    <property type="match status" value="1"/>
</dbReference>
<protein>
    <submittedName>
        <fullName evidence="1">Uncharacterized protein</fullName>
    </submittedName>
</protein>
<name>A0A8J2HGG5_COTCN</name>
<gene>
    <name evidence="1" type="ORF">HICCMSTLAB_LOCUS9751</name>
</gene>
<reference evidence="1" key="1">
    <citation type="submission" date="2021-04" db="EMBL/GenBank/DDBJ databases">
        <authorList>
            <person name="Chebbi M.A.C M."/>
        </authorList>
    </citation>
    <scope>NUCLEOTIDE SEQUENCE</scope>
</reference>
<dbReference type="AlphaFoldDB" id="A0A8J2HGG5"/>
<organism evidence="1 2">
    <name type="scientific">Cotesia congregata</name>
    <name type="common">Parasitoid wasp</name>
    <name type="synonym">Apanteles congregatus</name>
    <dbReference type="NCBI Taxonomy" id="51543"/>
    <lineage>
        <taxon>Eukaryota</taxon>
        <taxon>Metazoa</taxon>
        <taxon>Ecdysozoa</taxon>
        <taxon>Arthropoda</taxon>
        <taxon>Hexapoda</taxon>
        <taxon>Insecta</taxon>
        <taxon>Pterygota</taxon>
        <taxon>Neoptera</taxon>
        <taxon>Endopterygota</taxon>
        <taxon>Hymenoptera</taxon>
        <taxon>Apocrita</taxon>
        <taxon>Ichneumonoidea</taxon>
        <taxon>Braconidae</taxon>
        <taxon>Microgastrinae</taxon>
        <taxon>Cotesia</taxon>
    </lineage>
</organism>
<evidence type="ECO:0000313" key="1">
    <source>
        <dbReference type="EMBL" id="CAG5100678.1"/>
    </source>
</evidence>
<dbReference type="OrthoDB" id="10028922at2759"/>
<dbReference type="EMBL" id="CAJNRD030001122">
    <property type="protein sequence ID" value="CAG5100678.1"/>
    <property type="molecule type" value="Genomic_DNA"/>
</dbReference>